<dbReference type="OrthoDB" id="443402at2759"/>
<dbReference type="AlphaFoldDB" id="A0A9P8MVZ9"/>
<name>A0A9P8MVZ9_9HYPO</name>
<organism evidence="1 2">
    <name type="scientific">Hirsutella rhossiliensis</name>
    <dbReference type="NCBI Taxonomy" id="111463"/>
    <lineage>
        <taxon>Eukaryota</taxon>
        <taxon>Fungi</taxon>
        <taxon>Dikarya</taxon>
        <taxon>Ascomycota</taxon>
        <taxon>Pezizomycotina</taxon>
        <taxon>Sordariomycetes</taxon>
        <taxon>Hypocreomycetidae</taxon>
        <taxon>Hypocreales</taxon>
        <taxon>Ophiocordycipitaceae</taxon>
        <taxon>Hirsutella</taxon>
    </lineage>
</organism>
<comment type="caution">
    <text evidence="1">The sequence shown here is derived from an EMBL/GenBank/DDBJ whole genome shotgun (WGS) entry which is preliminary data.</text>
</comment>
<gene>
    <name evidence="1" type="ORF">HRG_05758</name>
</gene>
<dbReference type="RefSeq" id="XP_044720761.1">
    <property type="nucleotide sequence ID" value="XM_044864229.1"/>
</dbReference>
<dbReference type="GeneID" id="68354887"/>
<dbReference type="EMBL" id="JAIZPD010000005">
    <property type="protein sequence ID" value="KAH0963248.1"/>
    <property type="molecule type" value="Genomic_DNA"/>
</dbReference>
<evidence type="ECO:0000313" key="2">
    <source>
        <dbReference type="Proteomes" id="UP000824596"/>
    </source>
</evidence>
<sequence>MADHDKTHKALEKWVCPKKHVVAAHYFWTLGSKTQKSQKGLLQTFLYDVFRISPELKGDECTLHELLDALRRIAEHRAFGVGHCIFIDGIDDFDGDHFELRHLLQTLSRSANLKFCLSSRPLNVFEDAFGADPASKLYYIHDLTRQDILPFWSRGVEYANDAIAEAKELAFAHLDAVEQLYLDMPSSRDSRPVMLPLAHVLGAIMAYESKVELQLDGIKGALQVQLKKLTKQILEPRRLRLVSRMVQKIAKTAIDEGLEMDFTIPSIKALFPGRSASALVTLVWNKRIRDTIRPSVL</sequence>
<protein>
    <recommendedName>
        <fullName evidence="3">Vegetative incompatibility protein HET-E-1</fullName>
    </recommendedName>
</protein>
<accession>A0A9P8MVZ9</accession>
<keyword evidence="2" id="KW-1185">Reference proteome</keyword>
<dbReference type="PANTHER" id="PTHR10039:SF5">
    <property type="entry name" value="NACHT DOMAIN-CONTAINING PROTEIN"/>
    <property type="match status" value="1"/>
</dbReference>
<evidence type="ECO:0008006" key="3">
    <source>
        <dbReference type="Google" id="ProtNLM"/>
    </source>
</evidence>
<proteinExistence type="predicted"/>
<reference evidence="1" key="1">
    <citation type="submission" date="2021-09" db="EMBL/GenBank/DDBJ databases">
        <title>A high-quality genome of the endoparasitic fungus Hirsutella rhossiliensis with a comparison of Hirsutella genomes reveals transposable elements contributing to genome size variation.</title>
        <authorList>
            <person name="Lin R."/>
            <person name="Jiao Y."/>
            <person name="Sun X."/>
            <person name="Ling J."/>
            <person name="Xie B."/>
            <person name="Cheng X."/>
        </authorList>
    </citation>
    <scope>NUCLEOTIDE SEQUENCE</scope>
    <source>
        <strain evidence="1">HR02</strain>
    </source>
</reference>
<dbReference type="Proteomes" id="UP000824596">
    <property type="component" value="Unassembled WGS sequence"/>
</dbReference>
<dbReference type="PANTHER" id="PTHR10039">
    <property type="entry name" value="AMELOGENIN"/>
    <property type="match status" value="1"/>
</dbReference>
<evidence type="ECO:0000313" key="1">
    <source>
        <dbReference type="EMBL" id="KAH0963248.1"/>
    </source>
</evidence>